<evidence type="ECO:0000313" key="3">
    <source>
        <dbReference type="Proteomes" id="UP000031594"/>
    </source>
</evidence>
<dbReference type="KEGG" id="mkc:kam1_1584"/>
<dbReference type="Proteomes" id="UP000315925">
    <property type="component" value="Chromosome"/>
</dbReference>
<dbReference type="EMBL" id="CP037899">
    <property type="protein sequence ID" value="QDQ42799.1"/>
    <property type="molecule type" value="Genomic_DNA"/>
</dbReference>
<dbReference type="STRING" id="1202785.A946_00460"/>
<dbReference type="RefSeq" id="WP_039720532.1">
    <property type="nucleotide sequence ID" value="NZ_JQNX01000001.1"/>
</dbReference>
<evidence type="ECO:0000313" key="4">
    <source>
        <dbReference type="Proteomes" id="UP000315925"/>
    </source>
</evidence>
<keyword evidence="3" id="KW-1185">Reference proteome</keyword>
<evidence type="ECO:0000313" key="2">
    <source>
        <dbReference type="EMBL" id="QDQ42799.1"/>
    </source>
</evidence>
<dbReference type="EMBL" id="JQNX01000001">
    <property type="protein sequence ID" value="KIE59240.1"/>
    <property type="molecule type" value="Genomic_DNA"/>
</dbReference>
<reference evidence="2" key="2">
    <citation type="journal article" date="2019" name="BMC Genomics">
        <title>Complete genome sequence analysis of the thermoacidophilic verrucomicrobial methanotroph 'Candidatus Methylacidiphilum kamchatkense' strain Kam1 and comparison with its closest relatives.</title>
        <authorList>
            <person name="Kruse T."/>
            <person name="Ratnadevi C.M."/>
            <person name="Erikstad H.A."/>
            <person name="Birkeland N.K."/>
        </authorList>
    </citation>
    <scope>NUCLEOTIDE SEQUENCE</scope>
    <source>
        <strain evidence="2">Kam1</strain>
    </source>
</reference>
<accession>A0A0C1V684</accession>
<reference evidence="1 3" key="1">
    <citation type="submission" date="2014-08" db="EMBL/GenBank/DDBJ databases">
        <title>Methylacidiphilum kamchatkense strain Kam1 draft genome sequence.</title>
        <authorList>
            <person name="Birkeland N.-K."/>
            <person name="Erikstad H.A."/>
        </authorList>
    </citation>
    <scope>NUCLEOTIDE SEQUENCE [LARGE SCALE GENOMIC DNA]</scope>
    <source>
        <strain evidence="1 3">Kam1</strain>
    </source>
</reference>
<dbReference type="OrthoDB" id="977906at2"/>
<dbReference type="AlphaFoldDB" id="A0A0C1V684"/>
<organism evidence="2 4">
    <name type="scientific">Methylacidiphilum kamchatkense Kam1</name>
    <dbReference type="NCBI Taxonomy" id="1202785"/>
    <lineage>
        <taxon>Bacteria</taxon>
        <taxon>Pseudomonadati</taxon>
        <taxon>Verrucomicrobiota</taxon>
        <taxon>Methylacidiphilae</taxon>
        <taxon>Methylacidiphilales</taxon>
        <taxon>Methylacidiphilaceae</taxon>
        <taxon>Methylacidiphilum (ex Ratnadevi et al. 2023)</taxon>
    </lineage>
</organism>
<dbReference type="Proteomes" id="UP000031594">
    <property type="component" value="Unassembled WGS sequence"/>
</dbReference>
<name>A0A0C1V684_9BACT</name>
<reference evidence="4" key="3">
    <citation type="submission" date="2019-03" db="EMBL/GenBank/DDBJ databases">
        <title>Complete genome of Methylacidiphilum kamchatkense Kam1.</title>
        <authorList>
            <person name="Kruse T."/>
            <person name="Murarilal Ratnadevi C."/>
            <person name="Erikstad H.-A."/>
            <person name="Birkeland N.-K."/>
        </authorList>
    </citation>
    <scope>NUCLEOTIDE SEQUENCE [LARGE SCALE GENOMIC DNA]</scope>
    <source>
        <strain evidence="4">kam1</strain>
    </source>
</reference>
<proteinExistence type="predicted"/>
<gene>
    <name evidence="1" type="ORF">A946_00460</name>
    <name evidence="2" type="ORF">kam1_1584</name>
</gene>
<protein>
    <submittedName>
        <fullName evidence="2">Uncharacterized protein</fullName>
    </submittedName>
</protein>
<evidence type="ECO:0000313" key="1">
    <source>
        <dbReference type="EMBL" id="KIE59240.1"/>
    </source>
</evidence>
<sequence>MEQKINIESKSKMPRSLWLLFFVFGWLASLFGQLEEEEAIPEQTKTGIDAISLFLGGLPVKEHDSALLYAYEKSPAWQQYAQLLEKQWQKRDSWSWTPIRVFSENKISKLDDPYLPVFYPFSGPDLMFALALFPLASTYVLASRESAGNCPDIESVKTFERTFPLILASLHSYFKAGYFVTKELRQDLPMLGGNVPLFLIMIVRSGGRVVDCKTMGSRAIIRFYSKGKLKTLYYFQSDLSNGGFEGSLMNFLSSLGPFNTVIKSASYLLHGSNFSSLREFLLSHSEMIIQDDSGIPYRYLFAGGRKVELFGVYTPPLNIFKEFYQKDLEEAFAQQKTEPLPFGFGYKWNPKEAGLIISLKTQ</sequence>